<evidence type="ECO:0000313" key="1">
    <source>
        <dbReference type="EMBL" id="CAD9500063.1"/>
    </source>
</evidence>
<proteinExistence type="predicted"/>
<name>A0A7S2HU36_9EUKA</name>
<dbReference type="AlphaFoldDB" id="A0A7S2HU36"/>
<protein>
    <submittedName>
        <fullName evidence="1">Uncharacterized protein</fullName>
    </submittedName>
</protein>
<reference evidence="1" key="1">
    <citation type="submission" date="2021-01" db="EMBL/GenBank/DDBJ databases">
        <authorList>
            <person name="Corre E."/>
            <person name="Pelletier E."/>
            <person name="Niang G."/>
            <person name="Scheremetjew M."/>
            <person name="Finn R."/>
            <person name="Kale V."/>
            <person name="Holt S."/>
            <person name="Cochrane G."/>
            <person name="Meng A."/>
            <person name="Brown T."/>
            <person name="Cohen L."/>
        </authorList>
    </citation>
    <scope>NUCLEOTIDE SEQUENCE</scope>
    <source>
        <strain evidence="1">UTEX LB 985</strain>
    </source>
</reference>
<dbReference type="EMBL" id="HBGU01053048">
    <property type="protein sequence ID" value="CAD9500063.1"/>
    <property type="molecule type" value="Transcribed_RNA"/>
</dbReference>
<gene>
    <name evidence="1" type="ORF">CBRE1094_LOCUS28977</name>
</gene>
<sequence>MAVMRRVLTPATGAVGKGGGGEGGAEVSVAEALRGLLLEDLVNVPSWCRAQMNMRRFRDECCYIQDVDATFREWESSLRAIYRVYSGGDGAIGDEMHSNKLMDVAEWRTLLRDVQLMDESIRPKEATLIFVLSRMRVVDERPVTSKARLCQLTFEDFLEALVRMSTVKVLPTQEQVFDNGCDSAFDFILGMREGGGEEYAAFVRLSMQPWNAPLREPIYQMLECLCSMIMSTIEHELMRERQNETRKSNSRISDKEVALFRKQCQKRYGS</sequence>
<accession>A0A7S2HU36</accession>
<organism evidence="1">
    <name type="scientific">Haptolina brevifila</name>
    <dbReference type="NCBI Taxonomy" id="156173"/>
    <lineage>
        <taxon>Eukaryota</taxon>
        <taxon>Haptista</taxon>
        <taxon>Haptophyta</taxon>
        <taxon>Prymnesiophyceae</taxon>
        <taxon>Prymnesiales</taxon>
        <taxon>Prymnesiaceae</taxon>
        <taxon>Haptolina</taxon>
    </lineage>
</organism>